<dbReference type="EMBL" id="BARV01012243">
    <property type="protein sequence ID" value="GAI02689.1"/>
    <property type="molecule type" value="Genomic_DNA"/>
</dbReference>
<gene>
    <name evidence="1" type="ORF">S06H3_22780</name>
</gene>
<comment type="caution">
    <text evidence="1">The sequence shown here is derived from an EMBL/GenBank/DDBJ whole genome shotgun (WGS) entry which is preliminary data.</text>
</comment>
<dbReference type="AlphaFoldDB" id="X1M8K0"/>
<organism evidence="1">
    <name type="scientific">marine sediment metagenome</name>
    <dbReference type="NCBI Taxonomy" id="412755"/>
    <lineage>
        <taxon>unclassified sequences</taxon>
        <taxon>metagenomes</taxon>
        <taxon>ecological metagenomes</taxon>
    </lineage>
</organism>
<accession>X1M8K0</accession>
<proteinExistence type="predicted"/>
<protein>
    <submittedName>
        <fullName evidence="1">Uncharacterized protein</fullName>
    </submittedName>
</protein>
<feature type="non-terminal residue" evidence="1">
    <location>
        <position position="1"/>
    </location>
</feature>
<reference evidence="1" key="1">
    <citation type="journal article" date="2014" name="Front. Microbiol.">
        <title>High frequency of phylogenetically diverse reductive dehalogenase-homologous genes in deep subseafloor sedimentary metagenomes.</title>
        <authorList>
            <person name="Kawai M."/>
            <person name="Futagami T."/>
            <person name="Toyoda A."/>
            <person name="Takaki Y."/>
            <person name="Nishi S."/>
            <person name="Hori S."/>
            <person name="Arai W."/>
            <person name="Tsubouchi T."/>
            <person name="Morono Y."/>
            <person name="Uchiyama I."/>
            <person name="Ito T."/>
            <person name="Fujiyama A."/>
            <person name="Inagaki F."/>
            <person name="Takami H."/>
        </authorList>
    </citation>
    <scope>NUCLEOTIDE SEQUENCE</scope>
    <source>
        <strain evidence="1">Expedition CK06-06</strain>
    </source>
</reference>
<sequence length="143" mass="15229">KDCYDVVSTVGTNIYMQNGTVTCDTQLGIVNMQNGTFTYGDADSAETVLDITLLNLWNGTFNWQPAEAAATITRANLYGGTLDGSSTTNSANGKVITTTYLYSGATLDIANNRGNVTLTNLYRHGGSLIVDKGAKIAITYNQP</sequence>
<name>X1M8K0_9ZZZZ</name>
<evidence type="ECO:0000313" key="1">
    <source>
        <dbReference type="EMBL" id="GAI02689.1"/>
    </source>
</evidence>